<name>A0ABT1HJJ9_9NOCA</name>
<dbReference type="CDD" id="cd03139">
    <property type="entry name" value="GATase1_PfpI_2"/>
    <property type="match status" value="1"/>
</dbReference>
<dbReference type="Pfam" id="PF01965">
    <property type="entry name" value="DJ-1_PfpI"/>
    <property type="match status" value="1"/>
</dbReference>
<dbReference type="Proteomes" id="UP001206895">
    <property type="component" value="Unassembled WGS sequence"/>
</dbReference>
<dbReference type="InterPro" id="IPR002818">
    <property type="entry name" value="DJ-1/PfpI"/>
</dbReference>
<accession>A0ABT1HJJ9</accession>
<comment type="caution">
    <text evidence="2">The sequence shown here is derived from an EMBL/GenBank/DDBJ whole genome shotgun (WGS) entry which is preliminary data.</text>
</comment>
<organism evidence="2 3">
    <name type="scientific">Williamsia maris</name>
    <dbReference type="NCBI Taxonomy" id="72806"/>
    <lineage>
        <taxon>Bacteria</taxon>
        <taxon>Bacillati</taxon>
        <taxon>Actinomycetota</taxon>
        <taxon>Actinomycetes</taxon>
        <taxon>Mycobacteriales</taxon>
        <taxon>Nocardiaceae</taxon>
        <taxon>Williamsia</taxon>
    </lineage>
</organism>
<dbReference type="EMBL" id="JAMTCJ010000004">
    <property type="protein sequence ID" value="MCP2178102.1"/>
    <property type="molecule type" value="Genomic_DNA"/>
</dbReference>
<feature type="domain" description="DJ-1/PfpI" evidence="1">
    <location>
        <begin position="3"/>
        <end position="163"/>
    </location>
</feature>
<sequence>MLAAFAMFPQFTALDFIGPYQVLSSMPGVEVVVCADAAGTVTDDNGLINLGVEHTFAEVTAPDVLVIPGGPGARDEANTHGPTVDWVNAVHATARWTTSVCTGALILGAAGILKDRPATTHWCFYDELAANGAIPTEQRVVMDGRIATAAGVSAGIDLALALVGALADPITAQAIQLGLEYDPQPPFDSGAPWKATPEVRDLVYGLMTQSSD</sequence>
<protein>
    <submittedName>
        <fullName evidence="2">DJ-1/PfpI family protein</fullName>
    </submittedName>
</protein>
<dbReference type="RefSeq" id="WP_253663059.1">
    <property type="nucleotide sequence ID" value="NZ_BAAAJQ010000003.1"/>
</dbReference>
<evidence type="ECO:0000259" key="1">
    <source>
        <dbReference type="Pfam" id="PF01965"/>
    </source>
</evidence>
<dbReference type="InterPro" id="IPR052158">
    <property type="entry name" value="INH-QAR"/>
</dbReference>
<evidence type="ECO:0000313" key="3">
    <source>
        <dbReference type="Proteomes" id="UP001206895"/>
    </source>
</evidence>
<reference evidence="2 3" key="1">
    <citation type="submission" date="2022-06" db="EMBL/GenBank/DDBJ databases">
        <title>Genomic Encyclopedia of Archaeal and Bacterial Type Strains, Phase II (KMG-II): from individual species to whole genera.</title>
        <authorList>
            <person name="Goeker M."/>
        </authorList>
    </citation>
    <scope>NUCLEOTIDE SEQUENCE [LARGE SCALE GENOMIC DNA]</scope>
    <source>
        <strain evidence="2 3">DSM 44693</strain>
    </source>
</reference>
<dbReference type="PANTHER" id="PTHR43130:SF2">
    <property type="entry name" value="DJ-1_PFPI DOMAIN-CONTAINING PROTEIN"/>
    <property type="match status" value="1"/>
</dbReference>
<evidence type="ECO:0000313" key="2">
    <source>
        <dbReference type="EMBL" id="MCP2178102.1"/>
    </source>
</evidence>
<dbReference type="Gene3D" id="3.40.50.880">
    <property type="match status" value="1"/>
</dbReference>
<proteinExistence type="predicted"/>
<dbReference type="PANTHER" id="PTHR43130">
    <property type="entry name" value="ARAC-FAMILY TRANSCRIPTIONAL REGULATOR"/>
    <property type="match status" value="1"/>
</dbReference>
<gene>
    <name evidence="2" type="ORF">LX13_003943</name>
</gene>
<keyword evidence="3" id="KW-1185">Reference proteome</keyword>
<dbReference type="InterPro" id="IPR029062">
    <property type="entry name" value="Class_I_gatase-like"/>
</dbReference>
<dbReference type="SUPFAM" id="SSF52317">
    <property type="entry name" value="Class I glutamine amidotransferase-like"/>
    <property type="match status" value="1"/>
</dbReference>